<dbReference type="Proteomes" id="UP000694941">
    <property type="component" value="Unplaced"/>
</dbReference>
<dbReference type="GeneID" id="106467209"/>
<dbReference type="Gene3D" id="3.40.50.150">
    <property type="entry name" value="Vaccinia Virus protein VP39"/>
    <property type="match status" value="1"/>
</dbReference>
<evidence type="ECO:0000313" key="1">
    <source>
        <dbReference type="Proteomes" id="UP000694941"/>
    </source>
</evidence>
<protein>
    <submittedName>
        <fullName evidence="2">Catechol O-methyltransferase domain-containing protein 1-like</fullName>
    </submittedName>
</protein>
<evidence type="ECO:0000313" key="2">
    <source>
        <dbReference type="RefSeq" id="XP_022251051.1"/>
    </source>
</evidence>
<accession>A0ABM1T595</accession>
<proteinExistence type="predicted"/>
<name>A0ABM1T595_LIMPO</name>
<dbReference type="InterPro" id="IPR029063">
    <property type="entry name" value="SAM-dependent_MTases_sf"/>
</dbReference>
<keyword evidence="1" id="KW-1185">Reference proteome</keyword>
<sequence length="75" mass="8851">MDLTNREKKSFENQDPVNEYIKQNSFRLSPAQKKLYELTLTHPKYHMMGAPEILQLLQNLIRAIKAKYVIDIGKF</sequence>
<reference evidence="2" key="1">
    <citation type="submission" date="2025-08" db="UniProtKB">
        <authorList>
            <consortium name="RefSeq"/>
        </authorList>
    </citation>
    <scope>IDENTIFICATION</scope>
    <source>
        <tissue evidence="2">Muscle</tissue>
    </source>
</reference>
<organism evidence="1 2">
    <name type="scientific">Limulus polyphemus</name>
    <name type="common">Atlantic horseshoe crab</name>
    <dbReference type="NCBI Taxonomy" id="6850"/>
    <lineage>
        <taxon>Eukaryota</taxon>
        <taxon>Metazoa</taxon>
        <taxon>Ecdysozoa</taxon>
        <taxon>Arthropoda</taxon>
        <taxon>Chelicerata</taxon>
        <taxon>Merostomata</taxon>
        <taxon>Xiphosura</taxon>
        <taxon>Limulidae</taxon>
        <taxon>Limulus</taxon>
    </lineage>
</organism>
<gene>
    <name evidence="2" type="primary">LOC106467209</name>
</gene>
<dbReference type="RefSeq" id="XP_022251051.1">
    <property type="nucleotide sequence ID" value="XM_022395343.1"/>
</dbReference>